<comment type="caution">
    <text evidence="1">The sequence shown here is derived from an EMBL/GenBank/DDBJ whole genome shotgun (WGS) entry which is preliminary data.</text>
</comment>
<organism evidence="1 2">
    <name type="scientific">Bifidobacterium dentium ATCC 27679</name>
    <dbReference type="NCBI Taxonomy" id="871562"/>
    <lineage>
        <taxon>Bacteria</taxon>
        <taxon>Bacillati</taxon>
        <taxon>Actinomycetota</taxon>
        <taxon>Actinomycetes</taxon>
        <taxon>Bifidobacteriales</taxon>
        <taxon>Bifidobacteriaceae</taxon>
        <taxon>Bifidobacterium</taxon>
    </lineage>
</organism>
<dbReference type="HOGENOM" id="CLU_3230294_0_0_11"/>
<reference evidence="1 2" key="1">
    <citation type="submission" date="2010-08" db="EMBL/GenBank/DDBJ databases">
        <authorList>
            <person name="Muzny D."/>
            <person name="Qin X."/>
            <person name="Deng J."/>
            <person name="Jiang H."/>
            <person name="Liu Y."/>
            <person name="Qu J."/>
            <person name="Song X.-Z."/>
            <person name="Zhang L."/>
            <person name="Thornton R."/>
            <person name="Coyle M."/>
            <person name="Francisco L."/>
            <person name="Jackson L."/>
            <person name="Javaid M."/>
            <person name="Korchina V."/>
            <person name="Kovar C."/>
            <person name="Mata R."/>
            <person name="Mathew T."/>
            <person name="Ngo R."/>
            <person name="Nguyen L."/>
            <person name="Nguyen N."/>
            <person name="Okwuonu G."/>
            <person name="Ongeri F."/>
            <person name="Pham C."/>
            <person name="Simmons D."/>
            <person name="Wilczek-Boney K."/>
            <person name="Hale W."/>
            <person name="Jakkamsetti A."/>
            <person name="Pham P."/>
            <person name="Ruth R."/>
            <person name="San Lucas F."/>
            <person name="Warren J."/>
            <person name="Zhang J."/>
            <person name="Zhao Z."/>
            <person name="Zhou C."/>
            <person name="Zhu D."/>
            <person name="Lee S."/>
            <person name="Bess C."/>
            <person name="Blankenburg K."/>
            <person name="Forbes L."/>
            <person name="Fu Q."/>
            <person name="Gubbala S."/>
            <person name="Hirani K."/>
            <person name="Jayaseelan J.C."/>
            <person name="Lara F."/>
            <person name="Munidasa M."/>
            <person name="Palculict T."/>
            <person name="Patil S."/>
            <person name="Pu L.-L."/>
            <person name="Saada N."/>
            <person name="Tang L."/>
            <person name="Weissenberger G."/>
            <person name="Zhu Y."/>
            <person name="Hemphill L."/>
            <person name="Shang Y."/>
            <person name="Youmans B."/>
            <person name="Ayvaz T."/>
            <person name="Ross M."/>
            <person name="Santibanez J."/>
            <person name="Aqrawi P."/>
            <person name="Gross S."/>
            <person name="Joshi V."/>
            <person name="Fowler G."/>
            <person name="Nazareth L."/>
            <person name="Reid J."/>
            <person name="Worley K."/>
            <person name="Petrosino J."/>
            <person name="Highlander S."/>
            <person name="Gibbs R."/>
        </authorList>
    </citation>
    <scope>NUCLEOTIDE SEQUENCE [LARGE SCALE GENOMIC DNA]</scope>
    <source>
        <strain evidence="1 2">ATCC 27679</strain>
    </source>
</reference>
<protein>
    <submittedName>
        <fullName evidence="1">Uncharacterized protein</fullName>
    </submittedName>
</protein>
<evidence type="ECO:0000313" key="2">
    <source>
        <dbReference type="Proteomes" id="UP000003323"/>
    </source>
</evidence>
<sequence>MHGKLPYLLIHIFEAIIEISVTSRAFQVMMVAPLSCALPRAVL</sequence>
<proteinExistence type="predicted"/>
<dbReference type="EMBL" id="AEEQ01000011">
    <property type="protein sequence ID" value="EFM40792.1"/>
    <property type="molecule type" value="Genomic_DNA"/>
</dbReference>
<evidence type="ECO:0000313" key="1">
    <source>
        <dbReference type="EMBL" id="EFM40792.1"/>
    </source>
</evidence>
<dbReference type="Proteomes" id="UP000003323">
    <property type="component" value="Unassembled WGS sequence"/>
</dbReference>
<accession>E0Q969</accession>
<gene>
    <name evidence="1" type="ORF">HMPREF0168_1815</name>
</gene>
<dbReference type="AlphaFoldDB" id="E0Q969"/>
<name>E0Q969_9BIFI</name>